<proteinExistence type="evidence at transcript level"/>
<dbReference type="AlphaFoldDB" id="O75753"/>
<feature type="region of interest" description="Disordered" evidence="1">
    <location>
        <begin position="101"/>
        <end position="134"/>
    </location>
</feature>
<reference evidence="2" key="2">
    <citation type="journal article" date="2002" name="Gene">
        <title>The human homologue of the mouse Surf5 gene encodes multiple alternatively spliced transcripts.</title>
        <authorList>
            <person name="Angiolillo A."/>
            <person name="Russo G."/>
            <person name="Porcellini A."/>
            <person name="Smaldone S."/>
            <person name="D'Alessandro F."/>
            <person name="Pietropaolo C."/>
        </authorList>
    </citation>
    <scope>NUCLEOTIDE SEQUENCE</scope>
</reference>
<dbReference type="ChiTaRS" id="MED22">
    <property type="organism name" value="human"/>
</dbReference>
<feature type="non-terminal residue" evidence="2">
    <location>
        <position position="1"/>
    </location>
</feature>
<dbReference type="GO" id="GO:0005737">
    <property type="term" value="C:cytoplasm"/>
    <property type="evidence" value="ECO:0000303"/>
    <property type="project" value="UniProtKB"/>
</dbReference>
<dbReference type="PeptideAtlas" id="O75753"/>
<organism evidence="2">
    <name type="scientific">Homo sapiens</name>
    <name type="common">Human</name>
    <dbReference type="NCBI Taxonomy" id="9606"/>
    <lineage>
        <taxon>Eukaryota</taxon>
        <taxon>Metazoa</taxon>
        <taxon>Chordata</taxon>
        <taxon>Craniata</taxon>
        <taxon>Vertebrata</taxon>
        <taxon>Euteleostomi</taxon>
        <taxon>Mammalia</taxon>
        <taxon>Eutheria</taxon>
        <taxon>Euarchontoglires</taxon>
        <taxon>Primates</taxon>
        <taxon>Haplorrhini</taxon>
        <taxon>Catarrhini</taxon>
        <taxon>Hominidae</taxon>
        <taxon>Homo</taxon>
    </lineage>
</organism>
<sequence length="134" mass="14205">PFRMLGWLSPLAASPCQACQLRGQMEQEWRKGKAGLGCGRVFLTLLLSCSPLPWLSSLPAPVSPWGFWWWKSSSLCEANDLPLCEAYGRLDLDTDSADGLSAPLLASPEPSAGPLQVAAPAHSHAGGPGPTEHA</sequence>
<dbReference type="EMBL" id="AJ224360">
    <property type="protein sequence ID" value="CAA11917.1"/>
    <property type="molecule type" value="mRNA"/>
</dbReference>
<evidence type="ECO:0000256" key="1">
    <source>
        <dbReference type="SAM" id="MobiDB-lite"/>
    </source>
</evidence>
<name>O75753_HUMAN</name>
<protein>
    <submittedName>
        <fullName evidence="2">Surf5c</fullName>
    </submittedName>
</protein>
<reference evidence="2" key="1">
    <citation type="journal article" date="1993" name="Gene">
        <title>Human L7a ribosomal protein: sequence, structural organization, and expression of a functional gene.</title>
        <authorList>
            <person name="De Falco S."/>
            <person name="Russo G."/>
            <person name="Angiolillo A."/>
            <person name="Pietropaolo C."/>
        </authorList>
    </citation>
    <scope>NUCLEOTIDE SEQUENCE</scope>
</reference>
<accession>O75753</accession>
<gene>
    <name evidence="2" type="primary">Surf5</name>
</gene>
<evidence type="ECO:0000313" key="2">
    <source>
        <dbReference type="EMBL" id="CAA11917.1"/>
    </source>
</evidence>